<name>A0A7C9TIE9_9BURK</name>
<evidence type="ECO:0000259" key="9">
    <source>
        <dbReference type="Pfam" id="PF07291"/>
    </source>
</evidence>
<keyword evidence="11" id="KW-1185">Reference proteome</keyword>
<sequence>MAAELITLDPVLGHAAAASVGAVLLTGAWAKLKDVALFRAALDNYRLLPDAALAPAALALPLLEAAAGALLLPLSTRALGAVLALALLALVTAAVALRLARGAGRMDCGCGGSTEVPLSRGLLARNVVLMAVTALAALPAGDRPTVWLDAVAALLTTLFALGLYHAANLWLAHQPKLLELRNAP</sequence>
<protein>
    <recommendedName>
        <fullName evidence="4">Methylamine utilization protein MauE</fullName>
    </recommendedName>
</protein>
<evidence type="ECO:0000256" key="3">
    <source>
        <dbReference type="ARBA" id="ARBA00004856"/>
    </source>
</evidence>
<feature type="transmembrane region" description="Helical" evidence="8">
    <location>
        <begin position="146"/>
        <end position="171"/>
    </location>
</feature>
<feature type="domain" description="Methylamine utilisation protein MauE" evidence="9">
    <location>
        <begin position="12"/>
        <end position="138"/>
    </location>
</feature>
<evidence type="ECO:0000256" key="7">
    <source>
        <dbReference type="ARBA" id="ARBA00023136"/>
    </source>
</evidence>
<keyword evidence="6 8" id="KW-1133">Transmembrane helix</keyword>
<evidence type="ECO:0000256" key="2">
    <source>
        <dbReference type="ARBA" id="ARBA00004141"/>
    </source>
</evidence>
<feature type="transmembrane region" description="Helical" evidence="8">
    <location>
        <begin position="78"/>
        <end position="100"/>
    </location>
</feature>
<comment type="subcellular location">
    <subcellularLocation>
        <location evidence="2">Membrane</location>
        <topology evidence="2">Multi-pass membrane protein</topology>
    </subcellularLocation>
</comment>
<comment type="function">
    <text evidence="1">May be specifically involved in the processing, transport, and/or maturation of the MADH beta-subunit.</text>
</comment>
<keyword evidence="5 8" id="KW-0812">Transmembrane</keyword>
<comment type="caution">
    <text evidence="10">The sequence shown here is derived from an EMBL/GenBank/DDBJ whole genome shotgun (WGS) entry which is preliminary data.</text>
</comment>
<feature type="transmembrane region" description="Helical" evidence="8">
    <location>
        <begin position="12"/>
        <end position="30"/>
    </location>
</feature>
<dbReference type="InterPro" id="IPR009908">
    <property type="entry name" value="Methylamine_util_MauE"/>
</dbReference>
<evidence type="ECO:0000256" key="5">
    <source>
        <dbReference type="ARBA" id="ARBA00022692"/>
    </source>
</evidence>
<dbReference type="RefSeq" id="WP_163457096.1">
    <property type="nucleotide sequence ID" value="NZ_JAAGOH010000008.1"/>
</dbReference>
<keyword evidence="7 8" id="KW-0472">Membrane</keyword>
<evidence type="ECO:0000313" key="10">
    <source>
        <dbReference type="EMBL" id="NDY91241.1"/>
    </source>
</evidence>
<organism evidence="10 11">
    <name type="scientific">Ideonella livida</name>
    <dbReference type="NCBI Taxonomy" id="2707176"/>
    <lineage>
        <taxon>Bacteria</taxon>
        <taxon>Pseudomonadati</taxon>
        <taxon>Pseudomonadota</taxon>
        <taxon>Betaproteobacteria</taxon>
        <taxon>Burkholderiales</taxon>
        <taxon>Sphaerotilaceae</taxon>
        <taxon>Ideonella</taxon>
    </lineage>
</organism>
<evidence type="ECO:0000256" key="8">
    <source>
        <dbReference type="SAM" id="Phobius"/>
    </source>
</evidence>
<accession>A0A7C9TIE9</accession>
<dbReference type="UniPathway" id="UPA00895"/>
<evidence type="ECO:0000256" key="6">
    <source>
        <dbReference type="ARBA" id="ARBA00022989"/>
    </source>
</evidence>
<dbReference type="Proteomes" id="UP000484255">
    <property type="component" value="Unassembled WGS sequence"/>
</dbReference>
<reference evidence="10 11" key="1">
    <citation type="submission" date="2020-02" db="EMBL/GenBank/DDBJ databases">
        <title>Ideonella bacterium strain TBM-1.</title>
        <authorList>
            <person name="Chen W.-M."/>
        </authorList>
    </citation>
    <scope>NUCLEOTIDE SEQUENCE [LARGE SCALE GENOMIC DNA]</scope>
    <source>
        <strain evidence="10 11">TBM-1</strain>
    </source>
</reference>
<dbReference type="EMBL" id="JAAGOH010000008">
    <property type="protein sequence ID" value="NDY91241.1"/>
    <property type="molecule type" value="Genomic_DNA"/>
</dbReference>
<feature type="transmembrane region" description="Helical" evidence="8">
    <location>
        <begin position="51"/>
        <end position="72"/>
    </location>
</feature>
<dbReference type="Pfam" id="PF07291">
    <property type="entry name" value="MauE"/>
    <property type="match status" value="1"/>
</dbReference>
<evidence type="ECO:0000256" key="1">
    <source>
        <dbReference type="ARBA" id="ARBA00003475"/>
    </source>
</evidence>
<evidence type="ECO:0000256" key="4">
    <source>
        <dbReference type="ARBA" id="ARBA00019078"/>
    </source>
</evidence>
<dbReference type="AlphaFoldDB" id="A0A7C9TIE9"/>
<comment type="pathway">
    <text evidence="3">One-carbon metabolism; methylamine degradation.</text>
</comment>
<dbReference type="GO" id="GO:0030416">
    <property type="term" value="P:methylamine metabolic process"/>
    <property type="evidence" value="ECO:0007669"/>
    <property type="project" value="InterPro"/>
</dbReference>
<proteinExistence type="predicted"/>
<gene>
    <name evidence="10" type="ORF">G3A44_08560</name>
</gene>
<feature type="transmembrane region" description="Helical" evidence="8">
    <location>
        <begin position="121"/>
        <end position="140"/>
    </location>
</feature>
<dbReference type="GO" id="GO:0016020">
    <property type="term" value="C:membrane"/>
    <property type="evidence" value="ECO:0007669"/>
    <property type="project" value="UniProtKB-SubCell"/>
</dbReference>
<evidence type="ECO:0000313" key="11">
    <source>
        <dbReference type="Proteomes" id="UP000484255"/>
    </source>
</evidence>